<dbReference type="Proteomes" id="UP001143700">
    <property type="component" value="Unassembled WGS sequence"/>
</dbReference>
<protein>
    <submittedName>
        <fullName evidence="5">CsbD family protein</fullName>
    </submittedName>
</protein>
<dbReference type="EMBL" id="JAOTGY010000001">
    <property type="protein sequence ID" value="MDB6257151.1"/>
    <property type="molecule type" value="Genomic_DNA"/>
</dbReference>
<dbReference type="AlphaFoldDB" id="A0A9X4ACA1"/>
<proteinExistence type="inferred from homology"/>
<evidence type="ECO:0000313" key="5">
    <source>
        <dbReference type="EMBL" id="MDB6261784.1"/>
    </source>
</evidence>
<comment type="caution">
    <text evidence="5">The sequence shown here is derived from an EMBL/GenBank/DDBJ whole genome shotgun (WGS) entry which is preliminary data.</text>
</comment>
<evidence type="ECO:0000313" key="6">
    <source>
        <dbReference type="Proteomes" id="UP001143700"/>
    </source>
</evidence>
<evidence type="ECO:0000259" key="3">
    <source>
        <dbReference type="Pfam" id="PF05532"/>
    </source>
</evidence>
<evidence type="ECO:0000256" key="2">
    <source>
        <dbReference type="SAM" id="MobiDB-lite"/>
    </source>
</evidence>
<accession>A0A9X4ACA1</accession>
<dbReference type="InterPro" id="IPR008462">
    <property type="entry name" value="CsbD"/>
</dbReference>
<comment type="similarity">
    <text evidence="1">Belongs to the UPF0337 (CsbD) family.</text>
</comment>
<sequence length="57" mass="6253">MTKAKSGLKDKIIGKGKEVEGKITDDKLREAEGKAQQAKGKLKDKAAKVKKDIQEKD</sequence>
<feature type="compositionally biased region" description="Basic and acidic residues" evidence="2">
    <location>
        <begin position="41"/>
        <end position="57"/>
    </location>
</feature>
<dbReference type="Gene3D" id="1.10.1470.10">
    <property type="entry name" value="YjbJ"/>
    <property type="match status" value="1"/>
</dbReference>
<dbReference type="InterPro" id="IPR036629">
    <property type="entry name" value="YjbJ_sf"/>
</dbReference>
<evidence type="ECO:0000256" key="1">
    <source>
        <dbReference type="ARBA" id="ARBA00009129"/>
    </source>
</evidence>
<name>A0A9X4ACA1_LACAM</name>
<dbReference type="RefSeq" id="WP_260211216.1">
    <property type="nucleotide sequence ID" value="NZ_JAOTGR010000002.1"/>
</dbReference>
<dbReference type="Pfam" id="PF05532">
    <property type="entry name" value="CsbD"/>
    <property type="match status" value="1"/>
</dbReference>
<dbReference type="SUPFAM" id="SSF69047">
    <property type="entry name" value="Hypothetical protein YjbJ"/>
    <property type="match status" value="1"/>
</dbReference>
<feature type="domain" description="CsbD-like" evidence="3">
    <location>
        <begin position="7"/>
        <end position="54"/>
    </location>
</feature>
<dbReference type="Proteomes" id="UP001141981">
    <property type="component" value="Unassembled WGS sequence"/>
</dbReference>
<evidence type="ECO:0000313" key="4">
    <source>
        <dbReference type="EMBL" id="MDB6257151.1"/>
    </source>
</evidence>
<organism evidence="5 6">
    <name type="scientific">Lactobacillus amylovorus</name>
    <dbReference type="NCBI Taxonomy" id="1604"/>
    <lineage>
        <taxon>Bacteria</taxon>
        <taxon>Bacillati</taxon>
        <taxon>Bacillota</taxon>
        <taxon>Bacilli</taxon>
        <taxon>Lactobacillales</taxon>
        <taxon>Lactobacillaceae</taxon>
        <taxon>Lactobacillus</taxon>
    </lineage>
</organism>
<dbReference type="EMBL" id="JAOTGU010000004">
    <property type="protein sequence ID" value="MDB6261784.1"/>
    <property type="molecule type" value="Genomic_DNA"/>
</dbReference>
<gene>
    <name evidence="4" type="ORF">ODU72_00410</name>
    <name evidence="5" type="ORF">ODV15_04295</name>
</gene>
<reference evidence="5" key="2">
    <citation type="submission" date="2022-10" db="EMBL/GenBank/DDBJ databases">
        <authorList>
            <person name="Kostovova I."/>
            <person name="Moravkova M."/>
            <person name="Pechar R."/>
        </authorList>
    </citation>
    <scope>NUCLEOTIDE SEQUENCE</scope>
    <source>
        <strain evidence="5">M356A</strain>
        <strain evidence="4">M490A</strain>
    </source>
</reference>
<reference evidence="5" key="1">
    <citation type="journal article" date="2022" name="Microorganisms">
        <title>Antibiotic Susceptibility, Resistance Gene Determinants and Corresponding Genomic Regions in Lactobacillus amylovorus Isolates Derived from Wild Boars and Domestic Pigs.</title>
        <authorList>
            <person name="Moravkova M."/>
            <person name="Kostovova I."/>
            <person name="Kavanova K."/>
            <person name="Pechar R."/>
            <person name="Stanek S."/>
            <person name="Brychta A."/>
            <person name="Zeman M."/>
            <person name="Kubasova T."/>
        </authorList>
    </citation>
    <scope>NUCLEOTIDE SEQUENCE</scope>
    <source>
        <strain evidence="5">M356A</strain>
        <strain evidence="4">M490A</strain>
    </source>
</reference>
<feature type="region of interest" description="Disordered" evidence="2">
    <location>
        <begin position="30"/>
        <end position="57"/>
    </location>
</feature>